<dbReference type="OrthoDB" id="134985at2"/>
<dbReference type="AlphaFoldDB" id="A0A5J6GH23"/>
<dbReference type="CDD" id="cd06170">
    <property type="entry name" value="LuxR_C_like"/>
    <property type="match status" value="1"/>
</dbReference>
<feature type="domain" description="HTH luxR-type" evidence="5">
    <location>
        <begin position="94"/>
        <end position="159"/>
    </location>
</feature>
<dbReference type="SMART" id="SM00421">
    <property type="entry name" value="HTH_LUXR"/>
    <property type="match status" value="1"/>
</dbReference>
<keyword evidence="2 6" id="KW-0238">DNA-binding</keyword>
<name>A0A5J6GH23_STRKN</name>
<dbReference type="Proteomes" id="UP000325529">
    <property type="component" value="Chromosome"/>
</dbReference>
<dbReference type="PANTHER" id="PTHR44688">
    <property type="entry name" value="DNA-BINDING TRANSCRIPTIONAL ACTIVATOR DEVR_DOSR"/>
    <property type="match status" value="1"/>
</dbReference>
<feature type="region of interest" description="Disordered" evidence="4">
    <location>
        <begin position="1"/>
        <end position="22"/>
    </location>
</feature>
<evidence type="ECO:0000313" key="7">
    <source>
        <dbReference type="Proteomes" id="UP000325529"/>
    </source>
</evidence>
<gene>
    <name evidence="6" type="ORF">CP970_22415</name>
</gene>
<evidence type="ECO:0000256" key="4">
    <source>
        <dbReference type="SAM" id="MobiDB-lite"/>
    </source>
</evidence>
<dbReference type="InterPro" id="IPR016032">
    <property type="entry name" value="Sig_transdc_resp-reg_C-effctor"/>
</dbReference>
<dbReference type="InterPro" id="IPR036388">
    <property type="entry name" value="WH-like_DNA-bd_sf"/>
</dbReference>
<dbReference type="GO" id="GO:0003677">
    <property type="term" value="F:DNA binding"/>
    <property type="evidence" value="ECO:0007669"/>
    <property type="project" value="UniProtKB-KW"/>
</dbReference>
<dbReference type="EMBL" id="CP023699">
    <property type="protein sequence ID" value="QEU93311.1"/>
    <property type="molecule type" value="Genomic_DNA"/>
</dbReference>
<protein>
    <submittedName>
        <fullName evidence="6">DNA-binding response regulator</fullName>
    </submittedName>
</protein>
<accession>A0A5J6GH23</accession>
<organism evidence="6 7">
    <name type="scientific">Streptomyces kanamyceticus</name>
    <dbReference type="NCBI Taxonomy" id="1967"/>
    <lineage>
        <taxon>Bacteria</taxon>
        <taxon>Bacillati</taxon>
        <taxon>Actinomycetota</taxon>
        <taxon>Actinomycetes</taxon>
        <taxon>Kitasatosporales</taxon>
        <taxon>Streptomycetaceae</taxon>
        <taxon>Streptomyces</taxon>
    </lineage>
</organism>
<proteinExistence type="predicted"/>
<evidence type="ECO:0000259" key="5">
    <source>
        <dbReference type="PROSITE" id="PS50043"/>
    </source>
</evidence>
<evidence type="ECO:0000256" key="2">
    <source>
        <dbReference type="ARBA" id="ARBA00023125"/>
    </source>
</evidence>
<dbReference type="Pfam" id="PF00196">
    <property type="entry name" value="GerE"/>
    <property type="match status" value="1"/>
</dbReference>
<dbReference type="KEGG" id="ska:CP970_22415"/>
<dbReference type="SUPFAM" id="SSF46894">
    <property type="entry name" value="C-terminal effector domain of the bipartite response regulators"/>
    <property type="match status" value="1"/>
</dbReference>
<dbReference type="GO" id="GO:0006355">
    <property type="term" value="P:regulation of DNA-templated transcription"/>
    <property type="evidence" value="ECO:0007669"/>
    <property type="project" value="InterPro"/>
</dbReference>
<dbReference type="PANTHER" id="PTHR44688:SF16">
    <property type="entry name" value="DNA-BINDING TRANSCRIPTIONAL ACTIVATOR DEVR_DOSR"/>
    <property type="match status" value="1"/>
</dbReference>
<dbReference type="RefSeq" id="WP_055554585.1">
    <property type="nucleotide sequence ID" value="NZ_CP023699.1"/>
</dbReference>
<evidence type="ECO:0000256" key="1">
    <source>
        <dbReference type="ARBA" id="ARBA00023015"/>
    </source>
</evidence>
<keyword evidence="7" id="KW-1185">Reference proteome</keyword>
<dbReference type="InterPro" id="IPR000792">
    <property type="entry name" value="Tscrpt_reg_LuxR_C"/>
</dbReference>
<evidence type="ECO:0000313" key="6">
    <source>
        <dbReference type="EMBL" id="QEU93311.1"/>
    </source>
</evidence>
<reference evidence="6 7" key="1">
    <citation type="submission" date="2017-09" db="EMBL/GenBank/DDBJ databases">
        <authorList>
            <person name="Lee N."/>
            <person name="Cho B.-K."/>
        </authorList>
    </citation>
    <scope>NUCLEOTIDE SEQUENCE [LARGE SCALE GENOMIC DNA]</scope>
    <source>
        <strain evidence="6 7">ATCC 12853</strain>
    </source>
</reference>
<evidence type="ECO:0000256" key="3">
    <source>
        <dbReference type="ARBA" id="ARBA00023163"/>
    </source>
</evidence>
<dbReference type="PROSITE" id="PS50043">
    <property type="entry name" value="HTH_LUXR_2"/>
    <property type="match status" value="1"/>
</dbReference>
<keyword evidence="1" id="KW-0805">Transcription regulation</keyword>
<sequence length="161" mass="17081">MPEATMCTARSAHEGRGPAARPPALVRKTSLHGVLRALGHDPRSARTTVDACLVWLAEVLVEIAVRAEDAHTATVLADEASATLAMLSTRAPPEEAGAPGLTPSELVVLSKLPGTVPLRGIADELHVSLNTVRSHTRAVYRKLGVGSRTQAVYRARELDLL</sequence>
<keyword evidence="3" id="KW-0804">Transcription</keyword>
<dbReference type="Gene3D" id="1.10.10.10">
    <property type="entry name" value="Winged helix-like DNA-binding domain superfamily/Winged helix DNA-binding domain"/>
    <property type="match status" value="1"/>
</dbReference>